<gene>
    <name evidence="1" type="ORF">I6H56_04715</name>
</gene>
<name>A0A7T4FQJ0_9FUSO</name>
<proteinExistence type="predicted"/>
<sequence>MLKKLFLPIFLFILIVFVVVETLKISVLIQNKVSKEIINSSVEKRIIK</sequence>
<dbReference type="RefSeq" id="WP_198481172.1">
    <property type="nucleotide sequence ID" value="NZ_CP066022.1"/>
</dbReference>
<protein>
    <submittedName>
        <fullName evidence="1">Uncharacterized protein</fullName>
    </submittedName>
</protein>
<dbReference type="EMBL" id="CP066022">
    <property type="protein sequence ID" value="QQB74762.1"/>
    <property type="molecule type" value="Genomic_DNA"/>
</dbReference>
<reference evidence="1 2" key="1">
    <citation type="submission" date="2020-12" db="EMBL/GenBank/DDBJ databases">
        <title>FDA dAtabase for Regulatory Grade micrObial Sequences (FDA-ARGOS): Supporting development and validation of Infectious Disease Dx tests.</title>
        <authorList>
            <person name="Sproer C."/>
            <person name="Gronow S."/>
            <person name="Severitt S."/>
            <person name="Schroder I."/>
            <person name="Tallon L."/>
            <person name="Sadzewicz L."/>
            <person name="Zhao X."/>
            <person name="Boylan J."/>
            <person name="Ott S."/>
            <person name="Bowen H."/>
            <person name="Vavikolanu K."/>
            <person name="Mehta A."/>
            <person name="Aluvathingal J."/>
            <person name="Nadendla S."/>
            <person name="Lowell S."/>
            <person name="Myers T."/>
            <person name="Yan Y."/>
            <person name="Sichtig H."/>
        </authorList>
    </citation>
    <scope>NUCLEOTIDE SEQUENCE [LARGE SCALE GENOMIC DNA]</scope>
    <source>
        <strain evidence="1 2">FDAARGOS_999</strain>
    </source>
</reference>
<evidence type="ECO:0000313" key="2">
    <source>
        <dbReference type="Proteomes" id="UP000595577"/>
    </source>
</evidence>
<dbReference type="AlphaFoldDB" id="A0A7T4FQJ0"/>
<accession>A0A7T4FQJ0</accession>
<organism evidence="1 2">
    <name type="scientific">Fusobacterium canifelinum</name>
    <dbReference type="NCBI Taxonomy" id="285729"/>
    <lineage>
        <taxon>Bacteria</taxon>
        <taxon>Fusobacteriati</taxon>
        <taxon>Fusobacteriota</taxon>
        <taxon>Fusobacteriia</taxon>
        <taxon>Fusobacteriales</taxon>
        <taxon>Fusobacteriaceae</taxon>
        <taxon>Fusobacterium</taxon>
    </lineage>
</organism>
<evidence type="ECO:0000313" key="1">
    <source>
        <dbReference type="EMBL" id="QQB74762.1"/>
    </source>
</evidence>
<dbReference type="Proteomes" id="UP000595577">
    <property type="component" value="Chromosome"/>
</dbReference>